<keyword evidence="6 7" id="KW-0067">ATP-binding</keyword>
<dbReference type="GO" id="GO:0009252">
    <property type="term" value="P:peptidoglycan biosynthetic process"/>
    <property type="evidence" value="ECO:0007669"/>
    <property type="project" value="UniProtKB-UniRule"/>
</dbReference>
<evidence type="ECO:0000256" key="1">
    <source>
        <dbReference type="ARBA" id="ARBA00004496"/>
    </source>
</evidence>
<dbReference type="GO" id="GO:0051301">
    <property type="term" value="P:cell division"/>
    <property type="evidence" value="ECO:0007669"/>
    <property type="project" value="UniProtKB-KW"/>
</dbReference>
<evidence type="ECO:0000256" key="7">
    <source>
        <dbReference type="HAMAP-Rule" id="MF_00639"/>
    </source>
</evidence>
<organism evidence="11 12">
    <name type="scientific">Cobetia amphilecti</name>
    <dbReference type="NCBI Taxonomy" id="1055104"/>
    <lineage>
        <taxon>Bacteria</taxon>
        <taxon>Pseudomonadati</taxon>
        <taxon>Pseudomonadota</taxon>
        <taxon>Gammaproteobacteria</taxon>
        <taxon>Oceanospirillales</taxon>
        <taxon>Halomonadaceae</taxon>
        <taxon>Cobetia</taxon>
    </lineage>
</organism>
<keyword evidence="7 8" id="KW-0961">Cell wall biogenesis/degradation</keyword>
<proteinExistence type="inferred from homology"/>
<dbReference type="GO" id="GO:0008360">
    <property type="term" value="P:regulation of cell shape"/>
    <property type="evidence" value="ECO:0007669"/>
    <property type="project" value="UniProtKB-KW"/>
</dbReference>
<evidence type="ECO:0000256" key="3">
    <source>
        <dbReference type="ARBA" id="ARBA00022490"/>
    </source>
</evidence>
<dbReference type="InterPro" id="IPR036565">
    <property type="entry name" value="Mur-like_cat_sf"/>
</dbReference>
<dbReference type="EMBL" id="JAUORK010000014">
    <property type="protein sequence ID" value="MDO6672664.1"/>
    <property type="molecule type" value="Genomic_DNA"/>
</dbReference>
<dbReference type="GO" id="GO:0008764">
    <property type="term" value="F:UDP-N-acetylmuramoylalanine-D-glutamate ligase activity"/>
    <property type="evidence" value="ECO:0007669"/>
    <property type="project" value="UniProtKB-UniRule"/>
</dbReference>
<dbReference type="Gene3D" id="3.90.190.20">
    <property type="entry name" value="Mur ligase, C-terminal domain"/>
    <property type="match status" value="1"/>
</dbReference>
<dbReference type="AlphaFoldDB" id="A0AAP4TYJ1"/>
<keyword evidence="7 8" id="KW-0132">Cell division</keyword>
<keyword evidence="7 8" id="KW-0133">Cell shape</keyword>
<dbReference type="InterPro" id="IPR004101">
    <property type="entry name" value="Mur_ligase_C"/>
</dbReference>
<comment type="function">
    <text evidence="7 8">Cell wall formation. Catalyzes the addition of glutamate to the nucleotide precursor UDP-N-acetylmuramoyl-L-alanine (UMA).</text>
</comment>
<dbReference type="Pfam" id="PF21799">
    <property type="entry name" value="MurD-like_N"/>
    <property type="match status" value="1"/>
</dbReference>
<keyword evidence="7 8" id="KW-0573">Peptidoglycan synthesis</keyword>
<evidence type="ECO:0000259" key="10">
    <source>
        <dbReference type="Pfam" id="PF08245"/>
    </source>
</evidence>
<dbReference type="SUPFAM" id="SSF53244">
    <property type="entry name" value="MurD-like peptide ligases, peptide-binding domain"/>
    <property type="match status" value="1"/>
</dbReference>
<evidence type="ECO:0000313" key="12">
    <source>
        <dbReference type="Proteomes" id="UP001170481"/>
    </source>
</evidence>
<name>A0AAP4TYJ1_9GAMM</name>
<dbReference type="HAMAP" id="MF_00639">
    <property type="entry name" value="MurD"/>
    <property type="match status" value="1"/>
</dbReference>
<dbReference type="SUPFAM" id="SSF51984">
    <property type="entry name" value="MurCD N-terminal domain"/>
    <property type="match status" value="1"/>
</dbReference>
<protein>
    <recommendedName>
        <fullName evidence="7 8">UDP-N-acetylmuramoylalanine--D-glutamate ligase</fullName>
        <ecNumber evidence="7 8">6.3.2.9</ecNumber>
    </recommendedName>
    <alternativeName>
        <fullName evidence="7">D-glutamic acid-adding enzyme</fullName>
    </alternativeName>
    <alternativeName>
        <fullName evidence="7">UDP-N-acetylmuramoyl-L-alanyl-D-glutamate synthetase</fullName>
    </alternativeName>
</protein>
<keyword evidence="7 8" id="KW-0131">Cell cycle</keyword>
<dbReference type="Pfam" id="PF02875">
    <property type="entry name" value="Mur_ligase_C"/>
    <property type="match status" value="1"/>
</dbReference>
<reference evidence="11" key="1">
    <citation type="submission" date="2023-07" db="EMBL/GenBank/DDBJ databases">
        <title>Genome content predicts the carbon catabolic preferences of heterotrophic bacteria.</title>
        <authorList>
            <person name="Gralka M."/>
        </authorList>
    </citation>
    <scope>NUCLEOTIDE SEQUENCE</scope>
    <source>
        <strain evidence="11">C2R13</strain>
    </source>
</reference>
<dbReference type="Gene3D" id="3.40.50.720">
    <property type="entry name" value="NAD(P)-binding Rossmann-like Domain"/>
    <property type="match status" value="1"/>
</dbReference>
<keyword evidence="3 7" id="KW-0963">Cytoplasm</keyword>
<keyword evidence="4 7" id="KW-0436">Ligase</keyword>
<dbReference type="Gene3D" id="3.40.1190.10">
    <property type="entry name" value="Mur-like, catalytic domain"/>
    <property type="match status" value="1"/>
</dbReference>
<comment type="similarity">
    <text evidence="7">Belongs to the MurCDEF family.</text>
</comment>
<evidence type="ECO:0000256" key="2">
    <source>
        <dbReference type="ARBA" id="ARBA00004752"/>
    </source>
</evidence>
<dbReference type="Proteomes" id="UP001170481">
    <property type="component" value="Unassembled WGS sequence"/>
</dbReference>
<comment type="pathway">
    <text evidence="2 7 8">Cell wall biogenesis; peptidoglycan biosynthesis.</text>
</comment>
<evidence type="ECO:0000256" key="6">
    <source>
        <dbReference type="ARBA" id="ARBA00022840"/>
    </source>
</evidence>
<dbReference type="InterPro" id="IPR036615">
    <property type="entry name" value="Mur_ligase_C_dom_sf"/>
</dbReference>
<dbReference type="PANTHER" id="PTHR43692:SF1">
    <property type="entry name" value="UDP-N-ACETYLMURAMOYLALANINE--D-GLUTAMATE LIGASE"/>
    <property type="match status" value="1"/>
</dbReference>
<comment type="caution">
    <text evidence="11">The sequence shown here is derived from an EMBL/GenBank/DDBJ whole genome shotgun (WGS) entry which is preliminary data.</text>
</comment>
<feature type="domain" description="Mur ligase C-terminal" evidence="9">
    <location>
        <begin position="343"/>
        <end position="459"/>
    </location>
</feature>
<evidence type="ECO:0000256" key="5">
    <source>
        <dbReference type="ARBA" id="ARBA00022741"/>
    </source>
</evidence>
<comment type="subcellular location">
    <subcellularLocation>
        <location evidence="1 7 8">Cytoplasm</location>
    </subcellularLocation>
</comment>
<dbReference type="SUPFAM" id="SSF53623">
    <property type="entry name" value="MurD-like peptide ligases, catalytic domain"/>
    <property type="match status" value="1"/>
</dbReference>
<keyword evidence="5 7" id="KW-0547">Nucleotide-binding</keyword>
<evidence type="ECO:0000256" key="4">
    <source>
        <dbReference type="ARBA" id="ARBA00022598"/>
    </source>
</evidence>
<accession>A0AAP4TYJ1</accession>
<evidence type="ECO:0000259" key="9">
    <source>
        <dbReference type="Pfam" id="PF02875"/>
    </source>
</evidence>
<gene>
    <name evidence="7 11" type="primary">murD</name>
    <name evidence="11" type="ORF">Q4535_11105</name>
</gene>
<evidence type="ECO:0000256" key="8">
    <source>
        <dbReference type="RuleBase" id="RU003664"/>
    </source>
</evidence>
<dbReference type="NCBIfam" id="TIGR01087">
    <property type="entry name" value="murD"/>
    <property type="match status" value="1"/>
</dbReference>
<evidence type="ECO:0000313" key="11">
    <source>
        <dbReference type="EMBL" id="MDO6672664.1"/>
    </source>
</evidence>
<dbReference type="GO" id="GO:0071555">
    <property type="term" value="P:cell wall organization"/>
    <property type="evidence" value="ECO:0007669"/>
    <property type="project" value="UniProtKB-KW"/>
</dbReference>
<dbReference type="EC" id="6.3.2.9" evidence="7 8"/>
<dbReference type="GO" id="GO:0005737">
    <property type="term" value="C:cytoplasm"/>
    <property type="evidence" value="ECO:0007669"/>
    <property type="project" value="UniProtKB-SubCell"/>
</dbReference>
<dbReference type="GO" id="GO:0005524">
    <property type="term" value="F:ATP binding"/>
    <property type="evidence" value="ECO:0007669"/>
    <property type="project" value="UniProtKB-UniRule"/>
</dbReference>
<comment type="catalytic activity">
    <reaction evidence="7 8">
        <text>UDP-N-acetyl-alpha-D-muramoyl-L-alanine + D-glutamate + ATP = UDP-N-acetyl-alpha-D-muramoyl-L-alanyl-D-glutamate + ADP + phosphate + H(+)</text>
        <dbReference type="Rhea" id="RHEA:16429"/>
        <dbReference type="ChEBI" id="CHEBI:15378"/>
        <dbReference type="ChEBI" id="CHEBI:29986"/>
        <dbReference type="ChEBI" id="CHEBI:30616"/>
        <dbReference type="ChEBI" id="CHEBI:43474"/>
        <dbReference type="ChEBI" id="CHEBI:83898"/>
        <dbReference type="ChEBI" id="CHEBI:83900"/>
        <dbReference type="ChEBI" id="CHEBI:456216"/>
        <dbReference type="EC" id="6.3.2.9"/>
    </reaction>
</comment>
<dbReference type="InterPro" id="IPR013221">
    <property type="entry name" value="Mur_ligase_cen"/>
</dbReference>
<dbReference type="Pfam" id="PF08245">
    <property type="entry name" value="Mur_ligase_M"/>
    <property type="match status" value="1"/>
</dbReference>
<dbReference type="RefSeq" id="WP_303594258.1">
    <property type="nucleotide sequence ID" value="NZ_JAUORK010000014.1"/>
</dbReference>
<dbReference type="InterPro" id="IPR005762">
    <property type="entry name" value="MurD"/>
</dbReference>
<feature type="binding site" evidence="7">
    <location>
        <begin position="134"/>
        <end position="140"/>
    </location>
    <ligand>
        <name>ATP</name>
        <dbReference type="ChEBI" id="CHEBI:30616"/>
    </ligand>
</feature>
<feature type="domain" description="Mur ligase central" evidence="10">
    <location>
        <begin position="132"/>
        <end position="320"/>
    </location>
</feature>
<sequence>MTLSVTSQAPASPVPAKGPTLVVGLGVSGQAIARHLSDRGTDFAVADTRSAPPGLESLREHAPQAEVHLGPLEALDLSRFGEVVLSPGIDPRQAVFDGVRERLVGEVALFVRALDERQARDAQGKRPTLVAITGSNAKSTVTTLIAQMAARAGRNVAVGGNLGTAALTLLREQPDAELYVLELSSFQLETTPELKADVACFLNLSEDHLDRHDGMRGYQAAKRGIFRGASLAVINADDAWSWPAENDAVARVSFSVQLGESADESTDEAARQAQWRLAEQGGTLSLCHVESGQLRGVMPAAEVRLAGRHNQANALAALAMGTAIGLDETAMVAELASFAGLPHRGELIAEVAGVRWINDSKGTNVGATLAAIAGLGPTLEGKLILLAGGQGKGADFTPLAAPLARYAREAVVFGQDAPLLTQALADDVTVTPVMTLLEAMRHARQIAQVGDCVLLSPACASLDQFPNYMARGDAFRDWVTQNIMPGADCNSGPGGSDKEACDA</sequence>
<dbReference type="PANTHER" id="PTHR43692">
    <property type="entry name" value="UDP-N-ACETYLMURAMOYLALANINE--D-GLUTAMATE LIGASE"/>
    <property type="match status" value="1"/>
</dbReference>